<evidence type="ECO:0000256" key="9">
    <source>
        <dbReference type="ARBA" id="ARBA00022741"/>
    </source>
</evidence>
<dbReference type="PROSITE" id="PS50011">
    <property type="entry name" value="PROTEIN_KINASE_DOM"/>
    <property type="match status" value="1"/>
</dbReference>
<keyword evidence="3" id="KW-0723">Serine/threonine-protein kinase</keyword>
<name>A0ABY9CJ35_VITVI</name>
<keyword evidence="5" id="KW-0808">Transferase</keyword>
<keyword evidence="7 18" id="KW-0732">Signal</keyword>
<dbReference type="CDD" id="cd14066">
    <property type="entry name" value="STKc_IRAK"/>
    <property type="match status" value="1"/>
</dbReference>
<dbReference type="InterPro" id="IPR024788">
    <property type="entry name" value="Malectin-like_Carb-bd_dom"/>
</dbReference>
<dbReference type="Gene3D" id="1.10.510.10">
    <property type="entry name" value="Transferase(Phosphotransferase) domain 1"/>
    <property type="match status" value="1"/>
</dbReference>
<keyword evidence="13 17" id="KW-0472">Membrane</keyword>
<dbReference type="PANTHER" id="PTHR45631">
    <property type="entry name" value="OS07G0107800 PROTEIN-RELATED"/>
    <property type="match status" value="1"/>
</dbReference>
<keyword evidence="11 16" id="KW-0067">ATP-binding</keyword>
<dbReference type="PROSITE" id="PS51450">
    <property type="entry name" value="LRR"/>
    <property type="match status" value="1"/>
</dbReference>
<evidence type="ECO:0000256" key="12">
    <source>
        <dbReference type="ARBA" id="ARBA00022989"/>
    </source>
</evidence>
<feature type="signal peptide" evidence="18">
    <location>
        <begin position="1"/>
        <end position="31"/>
    </location>
</feature>
<keyword evidence="4" id="KW-0433">Leucine-rich repeat</keyword>
<evidence type="ECO:0000256" key="14">
    <source>
        <dbReference type="ARBA" id="ARBA00047899"/>
    </source>
</evidence>
<dbReference type="SUPFAM" id="SSF56112">
    <property type="entry name" value="Protein kinase-like (PK-like)"/>
    <property type="match status" value="1"/>
</dbReference>
<protein>
    <recommendedName>
        <fullName evidence="2">non-specific serine/threonine protein kinase</fullName>
        <ecNumber evidence="2">2.7.11.1</ecNumber>
    </recommendedName>
</protein>
<dbReference type="PROSITE" id="PS00107">
    <property type="entry name" value="PROTEIN_KINASE_ATP"/>
    <property type="match status" value="1"/>
</dbReference>
<evidence type="ECO:0000259" key="19">
    <source>
        <dbReference type="PROSITE" id="PS50011"/>
    </source>
</evidence>
<keyword evidence="10" id="KW-0418">Kinase</keyword>
<dbReference type="PROSITE" id="PS00108">
    <property type="entry name" value="PROTEIN_KINASE_ST"/>
    <property type="match status" value="1"/>
</dbReference>
<dbReference type="InterPro" id="IPR001611">
    <property type="entry name" value="Leu-rich_rpt"/>
</dbReference>
<keyword evidence="21" id="KW-1185">Reference proteome</keyword>
<dbReference type="EMBL" id="CP126656">
    <property type="protein sequence ID" value="WJZ94451.1"/>
    <property type="molecule type" value="Genomic_DNA"/>
</dbReference>
<dbReference type="InterPro" id="IPR000719">
    <property type="entry name" value="Prot_kinase_dom"/>
</dbReference>
<dbReference type="Pfam" id="PF07714">
    <property type="entry name" value="PK_Tyr_Ser-Thr"/>
    <property type="match status" value="1"/>
</dbReference>
<keyword evidence="9 16" id="KW-0547">Nucleotide-binding</keyword>
<organism evidence="20 21">
    <name type="scientific">Vitis vinifera</name>
    <name type="common">Grape</name>
    <dbReference type="NCBI Taxonomy" id="29760"/>
    <lineage>
        <taxon>Eukaryota</taxon>
        <taxon>Viridiplantae</taxon>
        <taxon>Streptophyta</taxon>
        <taxon>Embryophyta</taxon>
        <taxon>Tracheophyta</taxon>
        <taxon>Spermatophyta</taxon>
        <taxon>Magnoliopsida</taxon>
        <taxon>eudicotyledons</taxon>
        <taxon>Gunneridae</taxon>
        <taxon>Pentapetalae</taxon>
        <taxon>rosids</taxon>
        <taxon>Vitales</taxon>
        <taxon>Vitaceae</taxon>
        <taxon>Viteae</taxon>
        <taxon>Vitis</taxon>
    </lineage>
</organism>
<evidence type="ECO:0000256" key="8">
    <source>
        <dbReference type="ARBA" id="ARBA00022737"/>
    </source>
</evidence>
<proteinExistence type="predicted"/>
<dbReference type="SUPFAM" id="SSF52058">
    <property type="entry name" value="L domain-like"/>
    <property type="match status" value="1"/>
</dbReference>
<sequence>MHHHSTEKTRMNSRPPLVRLIFVLFTIISSGNNPELVAGKPHHTASTFQHNHPSPRRLAADTQGFISIDCGIAPGSYYTDDKTQIPYTSDADFTDTGINYNVSRSENPSKQLMNVRSFPEGARNCYTLEPEKGKGNKYLIRAFFMYGNYDSKNQLPVFKLHLGVDEWDTINFNNSSQTVRKEIIHVPKTDYIDVCLVNNGSGTPFISALELRPLGNSSYNKTESGSLLLFNRWDIGSEQEKLQVRYKDDALDRIWNSYMSTSWESITAGFESYSYSETRFKLPGIIMSTAATPKNESEPLRFFLDMDDPSQRFYLYMHFSEVLQLQGNQSRVFTIWLNGNLWSDAVAPERLTSTTIFSTNSVRGSRLSFSLQKTGESMLPPIINALEVYVIKEFSQSTTDQEDVEAIKKIKSVYMVRRNWQGDPCLPMDYQWDGLKCSDNGSPTLISLNLSYSNLTGKIHPSFSNLKSLQNLDLSYNNLTGSVPEFLAELSSLTFLNLEGNNLTGSVPQALMEKYQNGTLSLSLRENPNLCLSVSCKGKQNKNFIVPVLASIISVLVLFLLIAVGIIWNFKRKEDTAMEMVTKEGSLKSGNSEFTYSELVAITRNFTSTIGQGGFGNVHLGTLVDGTQVAVKLRSQSSMQGSKEFRAEAKLLMRVHHKNLVRLVGYCNDGTNMALIYEYMSNGNLRQRLSERDTDVLHWKERLQIAVDAAQGLEYLHNGCKPPIIHRDLKTSNILLNEKLQAKIADFGLSRDLATESGPPVSTVPAGTPGYLDPEYYSSGNLNKRSDVYSFGIVLLELITGQPAIITPGNIHIVQWISPMIERGDIQNVVDPRLQGDFNTNSAWKALETALACVPSTAIQRPDMSHVLADLKDCLEIEVGAMRTQRIDSYKMGSSNTLKSCAVDLENEMAPHVR</sequence>
<dbReference type="InterPro" id="IPR032675">
    <property type="entry name" value="LRR_dom_sf"/>
</dbReference>
<evidence type="ECO:0000256" key="11">
    <source>
        <dbReference type="ARBA" id="ARBA00022840"/>
    </source>
</evidence>
<evidence type="ECO:0000313" key="20">
    <source>
        <dbReference type="EMBL" id="WJZ94451.1"/>
    </source>
</evidence>
<feature type="transmembrane region" description="Helical" evidence="17">
    <location>
        <begin position="544"/>
        <end position="570"/>
    </location>
</feature>
<keyword evidence="6 17" id="KW-0812">Transmembrane</keyword>
<feature type="domain" description="Protein kinase" evidence="19">
    <location>
        <begin position="604"/>
        <end position="875"/>
    </location>
</feature>
<comment type="catalytic activity">
    <reaction evidence="15">
        <text>L-seryl-[protein] + ATP = O-phospho-L-seryl-[protein] + ADP + H(+)</text>
        <dbReference type="Rhea" id="RHEA:17989"/>
        <dbReference type="Rhea" id="RHEA-COMP:9863"/>
        <dbReference type="Rhea" id="RHEA-COMP:11604"/>
        <dbReference type="ChEBI" id="CHEBI:15378"/>
        <dbReference type="ChEBI" id="CHEBI:29999"/>
        <dbReference type="ChEBI" id="CHEBI:30616"/>
        <dbReference type="ChEBI" id="CHEBI:83421"/>
        <dbReference type="ChEBI" id="CHEBI:456216"/>
        <dbReference type="EC" id="2.7.11.1"/>
    </reaction>
</comment>
<evidence type="ECO:0000256" key="16">
    <source>
        <dbReference type="PROSITE-ProRule" id="PRU10141"/>
    </source>
</evidence>
<evidence type="ECO:0000256" key="17">
    <source>
        <dbReference type="SAM" id="Phobius"/>
    </source>
</evidence>
<dbReference type="Gene3D" id="3.80.10.10">
    <property type="entry name" value="Ribonuclease Inhibitor"/>
    <property type="match status" value="1"/>
</dbReference>
<evidence type="ECO:0000256" key="3">
    <source>
        <dbReference type="ARBA" id="ARBA00022527"/>
    </source>
</evidence>
<dbReference type="InterPro" id="IPR017441">
    <property type="entry name" value="Protein_kinase_ATP_BS"/>
</dbReference>
<evidence type="ECO:0000256" key="6">
    <source>
        <dbReference type="ARBA" id="ARBA00022692"/>
    </source>
</evidence>
<comment type="subcellular location">
    <subcellularLocation>
        <location evidence="1">Membrane</location>
        <topology evidence="1">Single-pass membrane protein</topology>
    </subcellularLocation>
</comment>
<dbReference type="Proteomes" id="UP001227230">
    <property type="component" value="Chromosome 9"/>
</dbReference>
<accession>A0ABY9CJ35</accession>
<evidence type="ECO:0000256" key="18">
    <source>
        <dbReference type="SAM" id="SignalP"/>
    </source>
</evidence>
<dbReference type="InterPro" id="IPR001245">
    <property type="entry name" value="Ser-Thr/Tyr_kinase_cat_dom"/>
</dbReference>
<dbReference type="InterPro" id="IPR011009">
    <property type="entry name" value="Kinase-like_dom_sf"/>
</dbReference>
<reference evidence="20 21" key="1">
    <citation type="journal article" date="2023" name="Hortic Res">
        <title>The complete reference genome for grapevine (Vitis vinifera L.) genetics and breeding.</title>
        <authorList>
            <person name="Shi X."/>
            <person name="Cao S."/>
            <person name="Wang X."/>
            <person name="Huang S."/>
            <person name="Wang Y."/>
            <person name="Liu Z."/>
            <person name="Liu W."/>
            <person name="Leng X."/>
            <person name="Peng Y."/>
            <person name="Wang N."/>
            <person name="Wang Y."/>
            <person name="Ma Z."/>
            <person name="Xu X."/>
            <person name="Zhang F."/>
            <person name="Xue H."/>
            <person name="Zhong H."/>
            <person name="Wang Y."/>
            <person name="Zhang K."/>
            <person name="Velt A."/>
            <person name="Avia K."/>
            <person name="Holtgrawe D."/>
            <person name="Grimplet J."/>
            <person name="Matus J.T."/>
            <person name="Ware D."/>
            <person name="Wu X."/>
            <person name="Wang H."/>
            <person name="Liu C."/>
            <person name="Fang Y."/>
            <person name="Rustenholz C."/>
            <person name="Cheng Z."/>
            <person name="Xiao H."/>
            <person name="Zhou Y."/>
        </authorList>
    </citation>
    <scope>NUCLEOTIDE SEQUENCE [LARGE SCALE GENOMIC DNA]</scope>
    <source>
        <strain evidence="21">cv. Pinot noir / PN40024</strain>
        <tissue evidence="20">Leaf</tissue>
    </source>
</reference>
<evidence type="ECO:0000256" key="4">
    <source>
        <dbReference type="ARBA" id="ARBA00022614"/>
    </source>
</evidence>
<dbReference type="Gene3D" id="3.30.200.20">
    <property type="entry name" value="Phosphorylase Kinase, domain 1"/>
    <property type="match status" value="1"/>
</dbReference>
<feature type="chain" id="PRO_5047313512" description="non-specific serine/threonine protein kinase" evidence="18">
    <location>
        <begin position="32"/>
        <end position="914"/>
    </location>
</feature>
<dbReference type="InterPro" id="IPR008271">
    <property type="entry name" value="Ser/Thr_kinase_AS"/>
</dbReference>
<evidence type="ECO:0000256" key="13">
    <source>
        <dbReference type="ARBA" id="ARBA00023136"/>
    </source>
</evidence>
<gene>
    <name evidence="20" type="ORF">VitviT2T_013309</name>
</gene>
<evidence type="ECO:0000256" key="10">
    <source>
        <dbReference type="ARBA" id="ARBA00022777"/>
    </source>
</evidence>
<evidence type="ECO:0000256" key="7">
    <source>
        <dbReference type="ARBA" id="ARBA00022729"/>
    </source>
</evidence>
<dbReference type="EC" id="2.7.11.1" evidence="2"/>
<dbReference type="Pfam" id="PF12819">
    <property type="entry name" value="Malectin_like"/>
    <property type="match status" value="1"/>
</dbReference>
<dbReference type="PANTHER" id="PTHR45631:SF206">
    <property type="entry name" value="PROTEIN KINASE DOMAIN-CONTAINING PROTEIN"/>
    <property type="match status" value="1"/>
</dbReference>
<comment type="catalytic activity">
    <reaction evidence="14">
        <text>L-threonyl-[protein] + ATP = O-phospho-L-threonyl-[protein] + ADP + H(+)</text>
        <dbReference type="Rhea" id="RHEA:46608"/>
        <dbReference type="Rhea" id="RHEA-COMP:11060"/>
        <dbReference type="Rhea" id="RHEA-COMP:11605"/>
        <dbReference type="ChEBI" id="CHEBI:15378"/>
        <dbReference type="ChEBI" id="CHEBI:30013"/>
        <dbReference type="ChEBI" id="CHEBI:30616"/>
        <dbReference type="ChEBI" id="CHEBI:61977"/>
        <dbReference type="ChEBI" id="CHEBI:456216"/>
        <dbReference type="EC" id="2.7.11.1"/>
    </reaction>
</comment>
<evidence type="ECO:0000256" key="1">
    <source>
        <dbReference type="ARBA" id="ARBA00004167"/>
    </source>
</evidence>
<dbReference type="Pfam" id="PF13855">
    <property type="entry name" value="LRR_8"/>
    <property type="match status" value="1"/>
</dbReference>
<evidence type="ECO:0000313" key="21">
    <source>
        <dbReference type="Proteomes" id="UP001227230"/>
    </source>
</evidence>
<evidence type="ECO:0000256" key="2">
    <source>
        <dbReference type="ARBA" id="ARBA00012513"/>
    </source>
</evidence>
<dbReference type="SMART" id="SM00220">
    <property type="entry name" value="S_TKc"/>
    <property type="match status" value="1"/>
</dbReference>
<keyword evidence="12 17" id="KW-1133">Transmembrane helix</keyword>
<feature type="binding site" evidence="16">
    <location>
        <position position="632"/>
    </location>
    <ligand>
        <name>ATP</name>
        <dbReference type="ChEBI" id="CHEBI:30616"/>
    </ligand>
</feature>
<keyword evidence="8" id="KW-0677">Repeat</keyword>
<evidence type="ECO:0000256" key="5">
    <source>
        <dbReference type="ARBA" id="ARBA00022679"/>
    </source>
</evidence>
<evidence type="ECO:0000256" key="15">
    <source>
        <dbReference type="ARBA" id="ARBA00048679"/>
    </source>
</evidence>